<sequence>MVFAGVWPLSTVGTTPAARDSPASNTRHETDVSVQASDSTPSSSFPSVAADGSTPNHVTHHPALSDMVAPLAPEALLDAVNEGSVSLVNSLLSQEPSLANHRDGFGQVSGCVREDK</sequence>
<keyword evidence="3" id="KW-1185">Reference proteome</keyword>
<dbReference type="EMBL" id="AZIL01003112">
    <property type="protein sequence ID" value="EWM20411.1"/>
    <property type="molecule type" value="Genomic_DNA"/>
</dbReference>
<proteinExistence type="predicted"/>
<accession>W7TJ87</accession>
<name>W7TJ87_9STRA</name>
<evidence type="ECO:0000256" key="1">
    <source>
        <dbReference type="SAM" id="MobiDB-lite"/>
    </source>
</evidence>
<reference evidence="2 3" key="1">
    <citation type="journal article" date="2014" name="Mol. Plant">
        <title>Chromosome Scale Genome Assembly and Transcriptome Profiling of Nannochloropsis gaditana in Nitrogen Depletion.</title>
        <authorList>
            <person name="Corteggiani Carpinelli E."/>
            <person name="Telatin A."/>
            <person name="Vitulo N."/>
            <person name="Forcato C."/>
            <person name="D'Angelo M."/>
            <person name="Schiavon R."/>
            <person name="Vezzi A."/>
            <person name="Giacometti G.M."/>
            <person name="Morosinotto T."/>
            <person name="Valle G."/>
        </authorList>
    </citation>
    <scope>NUCLEOTIDE SEQUENCE [LARGE SCALE GENOMIC DNA]</scope>
    <source>
        <strain evidence="2 3">B-31</strain>
    </source>
</reference>
<dbReference type="Proteomes" id="UP000019335">
    <property type="component" value="Unassembled WGS sequence"/>
</dbReference>
<organism evidence="2 3">
    <name type="scientific">Nannochloropsis gaditana</name>
    <dbReference type="NCBI Taxonomy" id="72520"/>
    <lineage>
        <taxon>Eukaryota</taxon>
        <taxon>Sar</taxon>
        <taxon>Stramenopiles</taxon>
        <taxon>Ochrophyta</taxon>
        <taxon>Eustigmatophyceae</taxon>
        <taxon>Eustigmatales</taxon>
        <taxon>Monodopsidaceae</taxon>
        <taxon>Nannochloropsis</taxon>
    </lineage>
</organism>
<feature type="region of interest" description="Disordered" evidence="1">
    <location>
        <begin position="1"/>
        <end position="61"/>
    </location>
</feature>
<evidence type="ECO:0000313" key="3">
    <source>
        <dbReference type="Proteomes" id="UP000019335"/>
    </source>
</evidence>
<comment type="caution">
    <text evidence="2">The sequence shown here is derived from an EMBL/GenBank/DDBJ whole genome shotgun (WGS) entry which is preliminary data.</text>
</comment>
<dbReference type="AlphaFoldDB" id="W7TJ87"/>
<feature type="compositionally biased region" description="Low complexity" evidence="1">
    <location>
        <begin position="37"/>
        <end position="47"/>
    </location>
</feature>
<evidence type="ECO:0000313" key="2">
    <source>
        <dbReference type="EMBL" id="EWM20411.1"/>
    </source>
</evidence>
<gene>
    <name evidence="2" type="ORF">Naga_101362g2</name>
</gene>
<protein>
    <submittedName>
        <fullName evidence="2">Uncharacterized protein</fullName>
    </submittedName>
</protein>